<dbReference type="InterPro" id="IPR050369">
    <property type="entry name" value="RBOH/FRE"/>
</dbReference>
<dbReference type="InterPro" id="IPR013130">
    <property type="entry name" value="Fe3_Rdtase_TM_dom"/>
</dbReference>
<evidence type="ECO:0000313" key="9">
    <source>
        <dbReference type="Proteomes" id="UP000036987"/>
    </source>
</evidence>
<keyword evidence="5 6" id="KW-0472">Membrane</keyword>
<keyword evidence="2 6" id="KW-0812">Transmembrane</keyword>
<feature type="transmembrane region" description="Helical" evidence="6">
    <location>
        <begin position="45"/>
        <end position="64"/>
    </location>
</feature>
<comment type="caution">
    <text evidence="8">The sequence shown here is derived from an EMBL/GenBank/DDBJ whole genome shotgun (WGS) entry which is preliminary data.</text>
</comment>
<evidence type="ECO:0000256" key="3">
    <source>
        <dbReference type="ARBA" id="ARBA00022989"/>
    </source>
</evidence>
<dbReference type="Pfam" id="PF08030">
    <property type="entry name" value="NAD_binding_6"/>
    <property type="match status" value="1"/>
</dbReference>
<proteinExistence type="predicted"/>
<feature type="transmembrane region" description="Helical" evidence="6">
    <location>
        <begin position="281"/>
        <end position="301"/>
    </location>
</feature>
<dbReference type="GO" id="GO:0005886">
    <property type="term" value="C:plasma membrane"/>
    <property type="evidence" value="ECO:0000318"/>
    <property type="project" value="GO_Central"/>
</dbReference>
<evidence type="ECO:0000256" key="6">
    <source>
        <dbReference type="SAM" id="Phobius"/>
    </source>
</evidence>
<dbReference type="SFLD" id="SFLDG01168">
    <property type="entry name" value="Ferric_reductase_subgroup_(FRE"/>
    <property type="match status" value="1"/>
</dbReference>
<feature type="domain" description="FAD-binding FR-type" evidence="7">
    <location>
        <begin position="346"/>
        <end position="457"/>
    </location>
</feature>
<dbReference type="Gene3D" id="3.40.50.80">
    <property type="entry name" value="Nucleotide-binding domain of ferredoxin-NADP reductase (FNR) module"/>
    <property type="match status" value="1"/>
</dbReference>
<feature type="transmembrane region" description="Helical" evidence="6">
    <location>
        <begin position="94"/>
        <end position="114"/>
    </location>
</feature>
<dbReference type="Pfam" id="PF08022">
    <property type="entry name" value="FAD_binding_8"/>
    <property type="match status" value="1"/>
</dbReference>
<dbReference type="OrthoDB" id="167398at2759"/>
<dbReference type="InterPro" id="IPR013112">
    <property type="entry name" value="FAD-bd_8"/>
</dbReference>
<dbReference type="InterPro" id="IPR017927">
    <property type="entry name" value="FAD-bd_FR_type"/>
</dbReference>
<dbReference type="GO" id="GO:0000293">
    <property type="term" value="F:ferric-chelate reductase activity"/>
    <property type="evidence" value="ECO:0000318"/>
    <property type="project" value="GO_Central"/>
</dbReference>
<gene>
    <name evidence="8" type="ORF">ZOSMA_31G01520</name>
</gene>
<accession>A0A0K9P9A6</accession>
<dbReference type="STRING" id="29655.A0A0K9P9A6"/>
<dbReference type="Pfam" id="PF01794">
    <property type="entry name" value="Ferric_reduct"/>
    <property type="match status" value="1"/>
</dbReference>
<feature type="transmembrane region" description="Helical" evidence="6">
    <location>
        <begin position="199"/>
        <end position="219"/>
    </location>
</feature>
<dbReference type="SUPFAM" id="SSF52343">
    <property type="entry name" value="Ferredoxin reductase-like, C-terminal NADP-linked domain"/>
    <property type="match status" value="1"/>
</dbReference>
<evidence type="ECO:0000256" key="1">
    <source>
        <dbReference type="ARBA" id="ARBA00004141"/>
    </source>
</evidence>
<dbReference type="InterPro" id="IPR013121">
    <property type="entry name" value="Fe_red_NAD-bd_6"/>
</dbReference>
<evidence type="ECO:0000259" key="7">
    <source>
        <dbReference type="PROSITE" id="PS51384"/>
    </source>
</evidence>
<protein>
    <submittedName>
        <fullName evidence="8">Ferric reduction oxidase 2</fullName>
    </submittedName>
</protein>
<feature type="transmembrane region" description="Helical" evidence="6">
    <location>
        <begin position="576"/>
        <end position="596"/>
    </location>
</feature>
<dbReference type="CDD" id="cd06186">
    <property type="entry name" value="NOX_Duox_like_FAD_NADP"/>
    <property type="match status" value="1"/>
</dbReference>
<dbReference type="PANTHER" id="PTHR11972:SF41">
    <property type="entry name" value="FERRIC REDUCTION OXIDASE 2"/>
    <property type="match status" value="1"/>
</dbReference>
<feature type="transmembrane region" description="Helical" evidence="6">
    <location>
        <begin position="308"/>
        <end position="326"/>
    </location>
</feature>
<keyword evidence="3 6" id="KW-1133">Transmembrane helix</keyword>
<reference evidence="9" key="1">
    <citation type="journal article" date="2016" name="Nature">
        <title>The genome of the seagrass Zostera marina reveals angiosperm adaptation to the sea.</title>
        <authorList>
            <person name="Olsen J.L."/>
            <person name="Rouze P."/>
            <person name="Verhelst B."/>
            <person name="Lin Y.-C."/>
            <person name="Bayer T."/>
            <person name="Collen J."/>
            <person name="Dattolo E."/>
            <person name="De Paoli E."/>
            <person name="Dittami S."/>
            <person name="Maumus F."/>
            <person name="Michel G."/>
            <person name="Kersting A."/>
            <person name="Lauritano C."/>
            <person name="Lohaus R."/>
            <person name="Toepel M."/>
            <person name="Tonon T."/>
            <person name="Vanneste K."/>
            <person name="Amirebrahimi M."/>
            <person name="Brakel J."/>
            <person name="Bostroem C."/>
            <person name="Chovatia M."/>
            <person name="Grimwood J."/>
            <person name="Jenkins J.W."/>
            <person name="Jueterbock A."/>
            <person name="Mraz A."/>
            <person name="Stam W.T."/>
            <person name="Tice H."/>
            <person name="Bornberg-Bauer E."/>
            <person name="Green P.J."/>
            <person name="Pearson G.A."/>
            <person name="Procaccini G."/>
            <person name="Duarte C.M."/>
            <person name="Schmutz J."/>
            <person name="Reusch T.B.H."/>
            <person name="Van de Peer Y."/>
        </authorList>
    </citation>
    <scope>NUCLEOTIDE SEQUENCE [LARGE SCALE GENOMIC DNA]</scope>
    <source>
        <strain evidence="9">cv. Finnish</strain>
    </source>
</reference>
<evidence type="ECO:0000313" key="8">
    <source>
        <dbReference type="EMBL" id="KMZ65561.1"/>
    </source>
</evidence>
<feature type="transmembrane region" description="Helical" evidence="6">
    <location>
        <begin position="240"/>
        <end position="261"/>
    </location>
</feature>
<feature type="transmembrane region" description="Helical" evidence="6">
    <location>
        <begin position="155"/>
        <end position="177"/>
    </location>
</feature>
<name>A0A0K9P9A6_ZOSMR</name>
<comment type="subcellular location">
    <subcellularLocation>
        <location evidence="1">Membrane</location>
        <topology evidence="1">Multi-pass membrane protein</topology>
    </subcellularLocation>
</comment>
<dbReference type="SFLD" id="SFLDS00052">
    <property type="entry name" value="Ferric_Reductase_Domain"/>
    <property type="match status" value="1"/>
</dbReference>
<evidence type="ECO:0000256" key="4">
    <source>
        <dbReference type="ARBA" id="ARBA00023002"/>
    </source>
</evidence>
<dbReference type="AlphaFoldDB" id="A0A0K9P9A6"/>
<feature type="transmembrane region" description="Helical" evidence="6">
    <location>
        <begin position="625"/>
        <end position="645"/>
    </location>
</feature>
<evidence type="ECO:0000256" key="5">
    <source>
        <dbReference type="ARBA" id="ARBA00023136"/>
    </source>
</evidence>
<dbReference type="EMBL" id="LFYR01001032">
    <property type="protein sequence ID" value="KMZ65561.1"/>
    <property type="molecule type" value="Genomic_DNA"/>
</dbReference>
<sequence length="752" mass="85246">MLCKLTELAINVNKFHSFAKPDRSVQIRSKEFSLNLRKMERAIEFLIKWFLLLVFAGWVMYWMVLPTKISRKEWSPELTEFTNTTYFGRLGKNIFVYGVPVFVMAVFGCIYLYLQQKRTSKEVVQKVKRGSKIAAFFNRPVVVNGPMGILTATELVFFVMFVALLIWFTVVFIYVGFERVPARVEKTGYNVWEVKLENAALRIGLVGNFCLAVLFFPVTRASSLLPLIGLTSESSIRYHIWVGHLTMFIFTVHGVLYFLYWASINRFDEVIKWASQGASNVAGEISLLAGILMWVTCYNPIRRKFYEVFFYTHQLYVLFLIFFALHVGTGHFFWNLPGVYLFTLDRYLRFLQSSNNIRVISARVLPSAYEITFAKARGCNYSGMSNLFLNIPSVSRLQWHAFTISSSSRLEPETMSIIVKNEGKWTTKLYNILAAEDPSPSVLQAAVEGPYGPNTNSFLNFDTLLLVSGGSGITPFFGMIRELLHIAATVPKDHRHIPDVHLICAFKNSGDFKMLDLMLPVTGSYNNELSQINLRIDAYITRETELVAIKQQTQTLWFKYSSSDHPITHALGNNHWLWLAAVITASFLAFLLLLGVTTEYYFNEKMLVGGHHVHYSIAASTRHSLVLFLLCISILLVASFAVLYIKKKTASEETNLAMIGQGFSSPGTSPDGSPAKKTDMEIESQPNEFVHNATTMQFGKRPDLKKILLEYDSKKKIGAFVSGPSEMRHEVASICGSGLANNLHFESCSFSW</sequence>
<evidence type="ECO:0000256" key="2">
    <source>
        <dbReference type="ARBA" id="ARBA00022692"/>
    </source>
</evidence>
<keyword evidence="9" id="KW-1185">Reference proteome</keyword>
<keyword evidence="4" id="KW-0560">Oxidoreductase</keyword>
<dbReference type="InterPro" id="IPR039261">
    <property type="entry name" value="FNR_nucleotide-bd"/>
</dbReference>
<dbReference type="OMA" id="MTRYYIY"/>
<dbReference type="Proteomes" id="UP000036987">
    <property type="component" value="Unassembled WGS sequence"/>
</dbReference>
<dbReference type="PANTHER" id="PTHR11972">
    <property type="entry name" value="NADPH OXIDASE"/>
    <property type="match status" value="1"/>
</dbReference>
<organism evidence="8 9">
    <name type="scientific">Zostera marina</name>
    <name type="common">Eelgrass</name>
    <dbReference type="NCBI Taxonomy" id="29655"/>
    <lineage>
        <taxon>Eukaryota</taxon>
        <taxon>Viridiplantae</taxon>
        <taxon>Streptophyta</taxon>
        <taxon>Embryophyta</taxon>
        <taxon>Tracheophyta</taxon>
        <taxon>Spermatophyta</taxon>
        <taxon>Magnoliopsida</taxon>
        <taxon>Liliopsida</taxon>
        <taxon>Zosteraceae</taxon>
        <taxon>Zostera</taxon>
    </lineage>
</organism>
<dbReference type="PROSITE" id="PS51384">
    <property type="entry name" value="FAD_FR"/>
    <property type="match status" value="1"/>
</dbReference>